<gene>
    <name evidence="2" type="ORF">TrST_g3628</name>
</gene>
<evidence type="ECO:0000313" key="3">
    <source>
        <dbReference type="Proteomes" id="UP001165085"/>
    </source>
</evidence>
<dbReference type="OrthoDB" id="10391748at2759"/>
<feature type="region of interest" description="Disordered" evidence="1">
    <location>
        <begin position="534"/>
        <end position="560"/>
    </location>
</feature>
<feature type="region of interest" description="Disordered" evidence="1">
    <location>
        <begin position="329"/>
        <end position="360"/>
    </location>
</feature>
<dbReference type="EMBL" id="BRXY01000093">
    <property type="protein sequence ID" value="GMH64273.1"/>
    <property type="molecule type" value="Genomic_DNA"/>
</dbReference>
<protein>
    <submittedName>
        <fullName evidence="2">Uncharacterized protein</fullName>
    </submittedName>
</protein>
<reference evidence="3" key="1">
    <citation type="journal article" date="2023" name="Commun. Biol.">
        <title>Genome analysis of Parmales, the sister group of diatoms, reveals the evolutionary specialization of diatoms from phago-mixotrophs to photoautotrophs.</title>
        <authorList>
            <person name="Ban H."/>
            <person name="Sato S."/>
            <person name="Yoshikawa S."/>
            <person name="Yamada K."/>
            <person name="Nakamura Y."/>
            <person name="Ichinomiya M."/>
            <person name="Sato N."/>
            <person name="Blanc-Mathieu R."/>
            <person name="Endo H."/>
            <person name="Kuwata A."/>
            <person name="Ogata H."/>
        </authorList>
    </citation>
    <scope>NUCLEOTIDE SEQUENCE [LARGE SCALE GENOMIC DNA]</scope>
    <source>
        <strain evidence="3">NIES 3701</strain>
    </source>
</reference>
<evidence type="ECO:0000256" key="1">
    <source>
        <dbReference type="SAM" id="MobiDB-lite"/>
    </source>
</evidence>
<sequence>MPETSPTLDKKVPDLAEQIQAQASAAEKWARTLEQAVLPKIENDEQGQAIGELGLTIVAASAWRSESSDVFRIAKDNVHPDESLPVLNEGLENIILSPKLPTTIPAREIYEVGRGVSRRRAGKAIGPGTQQRSRPISKDDMAWEGGLHQTKEVVTSKNHKGGKCKRTKPHGMCLVVPPKACLISEKQRTHSDGKVVEETRTVSEMHSKSEVVDEARLISERQSVPGKGEADESDSKVVDEARLILEPQSLLSKDKAGKADSKVVDEAGLISETQSMRSKYKAGEADNKVVDETSLILGTQSVPGKGEADESDSKVVDEARLILETQSMRPGKADSKVVDETGPTSGTQSVPGKGEADEAGEVDGKDVVKVRLILETQSMRSKYKAGEAGSKVVEEAHFISKTQSLLSKDKAGETISETIDADGSEHSNARLQDFSNTAEPKIAVQKKERRIVFKQQLRTCRLVFVALILLSLLDHVNADAPASSHMWDFRNCVTGQDVLDTGEDGGKTATPINGPTGSAGQACTACPTGKHISDPGTYPGLGTSADLHDSEDDCVAGNPR</sequence>
<name>A0A9W7E6F6_9STRA</name>
<organism evidence="2 3">
    <name type="scientific">Triparma strigata</name>
    <dbReference type="NCBI Taxonomy" id="1606541"/>
    <lineage>
        <taxon>Eukaryota</taxon>
        <taxon>Sar</taxon>
        <taxon>Stramenopiles</taxon>
        <taxon>Ochrophyta</taxon>
        <taxon>Bolidophyceae</taxon>
        <taxon>Parmales</taxon>
        <taxon>Triparmaceae</taxon>
        <taxon>Triparma</taxon>
    </lineage>
</organism>
<evidence type="ECO:0000313" key="2">
    <source>
        <dbReference type="EMBL" id="GMH64273.1"/>
    </source>
</evidence>
<keyword evidence="3" id="KW-1185">Reference proteome</keyword>
<proteinExistence type="predicted"/>
<accession>A0A9W7E6F6</accession>
<dbReference type="Proteomes" id="UP001165085">
    <property type="component" value="Unassembled WGS sequence"/>
</dbReference>
<comment type="caution">
    <text evidence="2">The sequence shown here is derived from an EMBL/GenBank/DDBJ whole genome shotgun (WGS) entry which is preliminary data.</text>
</comment>
<dbReference type="AlphaFoldDB" id="A0A9W7E6F6"/>